<reference evidence="1" key="2">
    <citation type="journal article" date="2015" name="Data Brief">
        <title>Shoot transcriptome of the giant reed, Arundo donax.</title>
        <authorList>
            <person name="Barrero R.A."/>
            <person name="Guerrero F.D."/>
            <person name="Moolhuijzen P."/>
            <person name="Goolsby J.A."/>
            <person name="Tidwell J."/>
            <person name="Bellgard S.E."/>
            <person name="Bellgard M.I."/>
        </authorList>
    </citation>
    <scope>NUCLEOTIDE SEQUENCE</scope>
    <source>
        <tissue evidence="1">Shoot tissue taken approximately 20 cm above the soil surface</tissue>
    </source>
</reference>
<protein>
    <submittedName>
        <fullName evidence="1">Uncharacterized protein</fullName>
    </submittedName>
</protein>
<organism evidence="1">
    <name type="scientific">Arundo donax</name>
    <name type="common">Giant reed</name>
    <name type="synonym">Donax arundinaceus</name>
    <dbReference type="NCBI Taxonomy" id="35708"/>
    <lineage>
        <taxon>Eukaryota</taxon>
        <taxon>Viridiplantae</taxon>
        <taxon>Streptophyta</taxon>
        <taxon>Embryophyta</taxon>
        <taxon>Tracheophyta</taxon>
        <taxon>Spermatophyta</taxon>
        <taxon>Magnoliopsida</taxon>
        <taxon>Liliopsida</taxon>
        <taxon>Poales</taxon>
        <taxon>Poaceae</taxon>
        <taxon>PACMAD clade</taxon>
        <taxon>Arundinoideae</taxon>
        <taxon>Arundineae</taxon>
        <taxon>Arundo</taxon>
    </lineage>
</organism>
<name>A0A0A8Z5K7_ARUDO</name>
<dbReference type="EMBL" id="GBRH01264912">
    <property type="protein sequence ID" value="JAD32983.1"/>
    <property type="molecule type" value="Transcribed_RNA"/>
</dbReference>
<proteinExistence type="predicted"/>
<accession>A0A0A8Z5K7</accession>
<evidence type="ECO:0000313" key="1">
    <source>
        <dbReference type="EMBL" id="JAD32983.1"/>
    </source>
</evidence>
<reference evidence="1" key="1">
    <citation type="submission" date="2014-09" db="EMBL/GenBank/DDBJ databases">
        <authorList>
            <person name="Magalhaes I.L.F."/>
            <person name="Oliveira U."/>
            <person name="Santos F.R."/>
            <person name="Vidigal T.H.D.A."/>
            <person name="Brescovit A.D."/>
            <person name="Santos A.J."/>
        </authorList>
    </citation>
    <scope>NUCLEOTIDE SEQUENCE</scope>
    <source>
        <tissue evidence="1">Shoot tissue taken approximately 20 cm above the soil surface</tissue>
    </source>
</reference>
<sequence length="9" mass="1155">MNYSRQGHY</sequence>